<dbReference type="GO" id="GO:0004314">
    <property type="term" value="F:[acyl-carrier-protein] S-malonyltransferase activity"/>
    <property type="evidence" value="ECO:0007669"/>
    <property type="project" value="UniProtKB-EC"/>
</dbReference>
<dbReference type="GO" id="GO:0005829">
    <property type="term" value="C:cytosol"/>
    <property type="evidence" value="ECO:0007669"/>
    <property type="project" value="TreeGrafter"/>
</dbReference>
<name>A0A0D1BNP1_CLOBO</name>
<proteinExistence type="inferred from homology"/>
<dbReference type="PANTHER" id="PTHR42681:SF1">
    <property type="entry name" value="MALONYL-COA-ACYL CARRIER PROTEIN TRANSACYLASE, MITOCHONDRIAL"/>
    <property type="match status" value="1"/>
</dbReference>
<dbReference type="NCBIfam" id="TIGR00128">
    <property type="entry name" value="fabD"/>
    <property type="match status" value="1"/>
</dbReference>
<dbReference type="EMBL" id="JXSU01000009">
    <property type="protein sequence ID" value="KIS21885.1"/>
    <property type="molecule type" value="Genomic_DNA"/>
</dbReference>
<dbReference type="OrthoDB" id="9805460at2"/>
<comment type="catalytic activity">
    <reaction evidence="3 4">
        <text>holo-[ACP] + malonyl-CoA = malonyl-[ACP] + CoA</text>
        <dbReference type="Rhea" id="RHEA:41792"/>
        <dbReference type="Rhea" id="RHEA-COMP:9623"/>
        <dbReference type="Rhea" id="RHEA-COMP:9685"/>
        <dbReference type="ChEBI" id="CHEBI:57287"/>
        <dbReference type="ChEBI" id="CHEBI:57384"/>
        <dbReference type="ChEBI" id="CHEBI:64479"/>
        <dbReference type="ChEBI" id="CHEBI:78449"/>
        <dbReference type="EC" id="2.3.1.39"/>
    </reaction>
</comment>
<dbReference type="FunFam" id="3.30.70.250:FF:000001">
    <property type="entry name" value="Malonyl CoA-acyl carrier protein transacylase"/>
    <property type="match status" value="1"/>
</dbReference>
<dbReference type="EC" id="2.3.1.39" evidence="4"/>
<dbReference type="Gene3D" id="3.30.70.250">
    <property type="entry name" value="Malonyl-CoA ACP transacylase, ACP-binding"/>
    <property type="match status" value="1"/>
</dbReference>
<dbReference type="Proteomes" id="UP000032250">
    <property type="component" value="Unassembled WGS sequence"/>
</dbReference>
<dbReference type="Gene3D" id="3.40.366.10">
    <property type="entry name" value="Malonyl-Coenzyme A Acyl Carrier Protein, domain 2"/>
    <property type="match status" value="1"/>
</dbReference>
<dbReference type="Pfam" id="PF00698">
    <property type="entry name" value="Acyl_transf_1"/>
    <property type="match status" value="1"/>
</dbReference>
<dbReference type="HOGENOM" id="CLU_030558_0_1_9"/>
<dbReference type="PANTHER" id="PTHR42681">
    <property type="entry name" value="MALONYL-COA-ACYL CARRIER PROTEIN TRANSACYLASE, MITOCHONDRIAL"/>
    <property type="match status" value="1"/>
</dbReference>
<dbReference type="InterPro" id="IPR014043">
    <property type="entry name" value="Acyl_transferase_dom"/>
</dbReference>
<organism evidence="7 8">
    <name type="scientific">Clostridium botulinum B2 450</name>
    <dbReference type="NCBI Taxonomy" id="1379739"/>
    <lineage>
        <taxon>Bacteria</taxon>
        <taxon>Bacillati</taxon>
        <taxon>Bacillota</taxon>
        <taxon>Clostridia</taxon>
        <taxon>Eubacteriales</taxon>
        <taxon>Clostridiaceae</taxon>
        <taxon>Clostridium</taxon>
    </lineage>
</organism>
<accession>A0A0D1BNP1</accession>
<dbReference type="InterPro" id="IPR001227">
    <property type="entry name" value="Ac_transferase_dom_sf"/>
</dbReference>
<evidence type="ECO:0000256" key="3">
    <source>
        <dbReference type="ARBA" id="ARBA00048462"/>
    </source>
</evidence>
<dbReference type="InterPro" id="IPR024925">
    <property type="entry name" value="Malonyl_CoA-ACP_transAc"/>
</dbReference>
<evidence type="ECO:0000313" key="7">
    <source>
        <dbReference type="EMBL" id="KIS21885.1"/>
    </source>
</evidence>
<reference evidence="7 8" key="1">
    <citation type="submission" date="2014-06" db="EMBL/GenBank/DDBJ databases">
        <title>Genome characterization of distinct group I Clostridium botulinum lineages.</title>
        <authorList>
            <person name="Giordani F."/>
            <person name="Anselmo A."/>
            <person name="Fillo S."/>
            <person name="Palozzi A.M."/>
            <person name="Fortunato A."/>
            <person name="Gentile B."/>
            <person name="Ciammaruconi A."/>
            <person name="Anniballi F."/>
            <person name="De Medici D."/>
            <person name="Lista F."/>
        </authorList>
    </citation>
    <scope>NUCLEOTIDE SEQUENCE [LARGE SCALE GENOMIC DNA]</scope>
    <source>
        <strain evidence="7 8">B2 450</strain>
    </source>
</reference>
<evidence type="ECO:0000256" key="2">
    <source>
        <dbReference type="ARBA" id="ARBA00023315"/>
    </source>
</evidence>
<dbReference type="InterPro" id="IPR016036">
    <property type="entry name" value="Malonyl_transacylase_ACP-bd"/>
</dbReference>
<feature type="active site" evidence="5">
    <location>
        <position position="200"/>
    </location>
</feature>
<dbReference type="PIRSF" id="PIRSF000446">
    <property type="entry name" value="Mct"/>
    <property type="match status" value="1"/>
</dbReference>
<dbReference type="RefSeq" id="WP_043032636.1">
    <property type="nucleotide sequence ID" value="NZ_JXSU01000009.1"/>
</dbReference>
<dbReference type="InterPro" id="IPR004410">
    <property type="entry name" value="Malonyl_CoA-ACP_transAc_FabD"/>
</dbReference>
<feature type="domain" description="Malonyl-CoA:ACP transacylase (MAT)" evidence="6">
    <location>
        <begin position="7"/>
        <end position="306"/>
    </location>
</feature>
<comment type="similarity">
    <text evidence="4">Belongs to the fabD family.</text>
</comment>
<dbReference type="SMART" id="SM00827">
    <property type="entry name" value="PKS_AT"/>
    <property type="match status" value="1"/>
</dbReference>
<dbReference type="AlphaFoldDB" id="A0A0D1BNP1"/>
<dbReference type="InterPro" id="IPR050858">
    <property type="entry name" value="Mal-CoA-ACP_Trans/PKS_FabD"/>
</dbReference>
<gene>
    <name evidence="7" type="ORF">N495_18890</name>
</gene>
<dbReference type="SUPFAM" id="SSF55048">
    <property type="entry name" value="Probable ACP-binding domain of malonyl-CoA ACP transacylase"/>
    <property type="match status" value="1"/>
</dbReference>
<protein>
    <recommendedName>
        <fullName evidence="4">Malonyl CoA-acyl carrier protein transacylase</fullName>
        <ecNumber evidence="4">2.3.1.39</ecNumber>
    </recommendedName>
</protein>
<sequence length="314" mass="34698">MSKIAFIFSGQGAQYVGMGKELYENIPECRKIFHIAEEELQIPLTKICFQGPKDEIDKTENTQPAILTFSIAAMKALEKYGIKPDVTAGLSLGEYSALVCSKVIDFKEAVSLVRKRGQYMEHAVPSGVGTMAAIIGLKKEKVKEICDSLKEVGIVEIANINCPGQIVISGEINAVEKACEIAKEKRALKCVNLSVSGPFHSSMLKEAGKNLYEELQKIQLKSIEVPFITNVTGDFVKNTSEIKDLLKKQVMSTVLWEDCIKTMIDFGVDTFIEIGPSKVLSGFVKKIDRKVDILNVEDIESLNKTIEKLKTINS</sequence>
<evidence type="ECO:0000256" key="5">
    <source>
        <dbReference type="PIRSR" id="PIRSR000446-1"/>
    </source>
</evidence>
<keyword evidence="1 4" id="KW-0808">Transferase</keyword>
<dbReference type="InterPro" id="IPR016035">
    <property type="entry name" value="Acyl_Trfase/lysoPLipase"/>
</dbReference>
<evidence type="ECO:0000256" key="4">
    <source>
        <dbReference type="PIRNR" id="PIRNR000446"/>
    </source>
</evidence>
<feature type="active site" evidence="5">
    <location>
        <position position="91"/>
    </location>
</feature>
<dbReference type="GO" id="GO:0006633">
    <property type="term" value="P:fatty acid biosynthetic process"/>
    <property type="evidence" value="ECO:0007669"/>
    <property type="project" value="TreeGrafter"/>
</dbReference>
<evidence type="ECO:0000313" key="8">
    <source>
        <dbReference type="Proteomes" id="UP000032250"/>
    </source>
</evidence>
<comment type="caution">
    <text evidence="7">The sequence shown here is derived from an EMBL/GenBank/DDBJ whole genome shotgun (WGS) entry which is preliminary data.</text>
</comment>
<evidence type="ECO:0000259" key="6">
    <source>
        <dbReference type="SMART" id="SM00827"/>
    </source>
</evidence>
<keyword evidence="2 4" id="KW-0012">Acyltransferase</keyword>
<dbReference type="SUPFAM" id="SSF52151">
    <property type="entry name" value="FabD/lysophospholipase-like"/>
    <property type="match status" value="1"/>
</dbReference>
<dbReference type="PATRIC" id="fig|1379739.3.peg.4145"/>
<evidence type="ECO:0000256" key="1">
    <source>
        <dbReference type="ARBA" id="ARBA00022679"/>
    </source>
</evidence>